<sequence>MQPLRCFSRGVFSRTTVSEIAKEAGMSHAAVFTYF</sequence>
<accession>A0A398CS88</accession>
<protein>
    <submittedName>
        <fullName evidence="3">TetR/AcrR family transcriptional regulator</fullName>
    </submittedName>
</protein>
<dbReference type="InterPro" id="IPR009057">
    <property type="entry name" value="Homeodomain-like_sf"/>
</dbReference>
<dbReference type="InterPro" id="IPR001647">
    <property type="entry name" value="HTH_TetR"/>
</dbReference>
<organism evidence="3 4">
    <name type="scientific">Cohnella faecalis</name>
    <dbReference type="NCBI Taxonomy" id="2315694"/>
    <lineage>
        <taxon>Bacteria</taxon>
        <taxon>Bacillati</taxon>
        <taxon>Bacillota</taxon>
        <taxon>Bacilli</taxon>
        <taxon>Bacillales</taxon>
        <taxon>Paenibacillaceae</taxon>
        <taxon>Cohnella</taxon>
    </lineage>
</organism>
<proteinExistence type="predicted"/>
<evidence type="ECO:0000313" key="3">
    <source>
        <dbReference type="EMBL" id="RIE05413.1"/>
    </source>
</evidence>
<dbReference type="Proteomes" id="UP000266340">
    <property type="component" value="Unassembled WGS sequence"/>
</dbReference>
<reference evidence="3 4" key="1">
    <citation type="submission" date="2018-09" db="EMBL/GenBank/DDBJ databases">
        <title>Cohnella cavernae sp. nov., isolated from a karst cave.</title>
        <authorList>
            <person name="Zhu H."/>
        </authorList>
    </citation>
    <scope>NUCLEOTIDE SEQUENCE [LARGE SCALE GENOMIC DNA]</scope>
    <source>
        <strain evidence="3 4">K2E09-144</strain>
    </source>
</reference>
<dbReference type="EMBL" id="QXJM01000006">
    <property type="protein sequence ID" value="RIE05413.1"/>
    <property type="molecule type" value="Genomic_DNA"/>
</dbReference>
<dbReference type="Pfam" id="PF00440">
    <property type="entry name" value="TetR_N"/>
    <property type="match status" value="1"/>
</dbReference>
<dbReference type="SUPFAM" id="SSF46689">
    <property type="entry name" value="Homeodomain-like"/>
    <property type="match status" value="1"/>
</dbReference>
<comment type="caution">
    <text evidence="3">The sequence shown here is derived from an EMBL/GenBank/DDBJ whole genome shotgun (WGS) entry which is preliminary data.</text>
</comment>
<keyword evidence="1" id="KW-0238">DNA-binding</keyword>
<name>A0A398CS88_9BACL</name>
<dbReference type="GO" id="GO:0003677">
    <property type="term" value="F:DNA binding"/>
    <property type="evidence" value="ECO:0007669"/>
    <property type="project" value="UniProtKB-KW"/>
</dbReference>
<gene>
    <name evidence="3" type="ORF">D3H35_00560</name>
</gene>
<dbReference type="OrthoDB" id="9780824at2"/>
<dbReference type="RefSeq" id="WP_119147320.1">
    <property type="nucleotide sequence ID" value="NZ_QXJM01000006.1"/>
</dbReference>
<evidence type="ECO:0000256" key="1">
    <source>
        <dbReference type="ARBA" id="ARBA00023125"/>
    </source>
</evidence>
<evidence type="ECO:0000259" key="2">
    <source>
        <dbReference type="Pfam" id="PF00440"/>
    </source>
</evidence>
<keyword evidence="4" id="KW-1185">Reference proteome</keyword>
<feature type="domain" description="HTH tetR-type" evidence="2">
    <location>
        <begin position="5"/>
        <end position="35"/>
    </location>
</feature>
<dbReference type="Gene3D" id="1.10.10.60">
    <property type="entry name" value="Homeodomain-like"/>
    <property type="match status" value="1"/>
</dbReference>
<evidence type="ECO:0000313" key="4">
    <source>
        <dbReference type="Proteomes" id="UP000266340"/>
    </source>
</evidence>
<dbReference type="AlphaFoldDB" id="A0A398CS88"/>